<keyword evidence="2" id="KW-0812">Transmembrane</keyword>
<dbReference type="Gene3D" id="3.30.450.20">
    <property type="entry name" value="PAS domain"/>
    <property type="match status" value="2"/>
</dbReference>
<keyword evidence="2" id="KW-1133">Transmembrane helix</keyword>
<dbReference type="NCBIfam" id="TIGR00254">
    <property type="entry name" value="GGDEF"/>
    <property type="match status" value="1"/>
</dbReference>
<dbReference type="Proteomes" id="UP000295361">
    <property type="component" value="Unassembled WGS sequence"/>
</dbReference>
<dbReference type="SMART" id="SM00267">
    <property type="entry name" value="GGDEF"/>
    <property type="match status" value="1"/>
</dbReference>
<evidence type="ECO:0000259" key="3">
    <source>
        <dbReference type="PROSITE" id="PS50887"/>
    </source>
</evidence>
<feature type="domain" description="GGDEF" evidence="3">
    <location>
        <begin position="407"/>
        <end position="536"/>
    </location>
</feature>
<protein>
    <submittedName>
        <fullName evidence="4">Diguanylate cyclase (GGDEF)-like protein</fullName>
    </submittedName>
</protein>
<dbReference type="InterPro" id="IPR029787">
    <property type="entry name" value="Nucleotide_cyclase"/>
</dbReference>
<name>A0A4R6QKM1_9BURK</name>
<dbReference type="CDD" id="cd18773">
    <property type="entry name" value="PDC1_HK_sensor"/>
    <property type="match status" value="1"/>
</dbReference>
<dbReference type="Gene3D" id="3.30.70.270">
    <property type="match status" value="1"/>
</dbReference>
<dbReference type="SUPFAM" id="SSF55073">
    <property type="entry name" value="Nucleotide cyclase"/>
    <property type="match status" value="1"/>
</dbReference>
<comment type="caution">
    <text evidence="4">The sequence shown here is derived from an EMBL/GenBank/DDBJ whole genome shotgun (WGS) entry which is preliminary data.</text>
</comment>
<dbReference type="InterPro" id="IPR000160">
    <property type="entry name" value="GGDEF_dom"/>
</dbReference>
<dbReference type="AlphaFoldDB" id="A0A4R6QKM1"/>
<proteinExistence type="predicted"/>
<dbReference type="FunFam" id="3.30.70.270:FF:000001">
    <property type="entry name" value="Diguanylate cyclase domain protein"/>
    <property type="match status" value="1"/>
</dbReference>
<dbReference type="InterPro" id="IPR043128">
    <property type="entry name" value="Rev_trsase/Diguanyl_cyclase"/>
</dbReference>
<dbReference type="InterPro" id="IPR052163">
    <property type="entry name" value="DGC-Regulatory_Protein"/>
</dbReference>
<dbReference type="PANTHER" id="PTHR46663">
    <property type="entry name" value="DIGUANYLATE CYCLASE DGCT-RELATED"/>
    <property type="match status" value="1"/>
</dbReference>
<evidence type="ECO:0000313" key="4">
    <source>
        <dbReference type="EMBL" id="TDP64130.1"/>
    </source>
</evidence>
<accession>A0A4R6QKM1</accession>
<dbReference type="EMBL" id="SNXS01000004">
    <property type="protein sequence ID" value="TDP64130.1"/>
    <property type="molecule type" value="Genomic_DNA"/>
</dbReference>
<reference evidence="4 5" key="1">
    <citation type="submission" date="2019-03" db="EMBL/GenBank/DDBJ databases">
        <title>Genomic Encyclopedia of Type Strains, Phase IV (KMG-IV): sequencing the most valuable type-strain genomes for metagenomic binning, comparative biology and taxonomic classification.</title>
        <authorList>
            <person name="Goeker M."/>
        </authorList>
    </citation>
    <scope>NUCLEOTIDE SEQUENCE [LARGE SCALE GENOMIC DNA]</scope>
    <source>
        <strain evidence="4 5">DSM 16998</strain>
    </source>
</reference>
<evidence type="ECO:0000313" key="5">
    <source>
        <dbReference type="Proteomes" id="UP000295361"/>
    </source>
</evidence>
<sequence>MRMNRLLGVAPDPSSEASGQGAPTPGRYSIRASLTGLVAACLAPALLVSGYLVHENYGQHRARLERDALLQARGLAAALDREFSGVVSGLRVLSTSPALAVDDLRGFHERARGALAFQIVDNYVMTDRQGRQRVNTLRDFGEPLPETGTPAELQRVFETGKPVVTDMFIGPVTGKPVIAIGVPVFRQGQVVYSLNVGLSLERIAEVLNRLAMPGHWVAAVLDGTGTIVARTRDPEKYVGQKATADVMELLDTEPAEITISSRSMEGIPTYAGLARSSVSNWSVVVGAPRSAVEAGFYRSIAWLLASAAAAFTVGLWVAASLSARISGSMRALVEPALSLGSGSPTEYLPPSRLKETEAVSRAIVQAGRMLNDARRQARHDPLTGLPNRLLFDELASNRLAEAHRHGTSLATLAIDLDRFKAVNDTHGHEAGDTVLIAAASRIAGLLRESDVVARLGGDEFVVLLGDAGQGEAEHVGGKLVAALSAPYPGVVPEVSCSVGIALHPKDGHTVAELCLHADQALYEAKRTGKRRVIVYR</sequence>
<feature type="region of interest" description="Disordered" evidence="1">
    <location>
        <begin position="1"/>
        <end position="24"/>
    </location>
</feature>
<dbReference type="CDD" id="cd01949">
    <property type="entry name" value="GGDEF"/>
    <property type="match status" value="1"/>
</dbReference>
<keyword evidence="5" id="KW-1185">Reference proteome</keyword>
<dbReference type="GO" id="GO:0003824">
    <property type="term" value="F:catalytic activity"/>
    <property type="evidence" value="ECO:0007669"/>
    <property type="project" value="UniProtKB-ARBA"/>
</dbReference>
<evidence type="ECO:0000256" key="1">
    <source>
        <dbReference type="SAM" id="MobiDB-lite"/>
    </source>
</evidence>
<dbReference type="Pfam" id="PF00990">
    <property type="entry name" value="GGDEF"/>
    <property type="match status" value="1"/>
</dbReference>
<keyword evidence="2" id="KW-0472">Membrane</keyword>
<gene>
    <name evidence="4" type="ORF">DES47_104419</name>
</gene>
<dbReference type="PANTHER" id="PTHR46663:SF2">
    <property type="entry name" value="GGDEF DOMAIN-CONTAINING PROTEIN"/>
    <property type="match status" value="1"/>
</dbReference>
<evidence type="ECO:0000256" key="2">
    <source>
        <dbReference type="SAM" id="Phobius"/>
    </source>
</evidence>
<feature type="transmembrane region" description="Helical" evidence="2">
    <location>
        <begin position="299"/>
        <end position="319"/>
    </location>
</feature>
<dbReference type="PROSITE" id="PS50887">
    <property type="entry name" value="GGDEF"/>
    <property type="match status" value="1"/>
</dbReference>
<dbReference type="InParanoid" id="A0A4R6QKM1"/>
<organism evidence="4 5">
    <name type="scientific">Roseateles toxinivorans</name>
    <dbReference type="NCBI Taxonomy" id="270368"/>
    <lineage>
        <taxon>Bacteria</taxon>
        <taxon>Pseudomonadati</taxon>
        <taxon>Pseudomonadota</taxon>
        <taxon>Betaproteobacteria</taxon>
        <taxon>Burkholderiales</taxon>
        <taxon>Sphaerotilaceae</taxon>
        <taxon>Roseateles</taxon>
    </lineage>
</organism>